<keyword evidence="1" id="KW-0812">Transmembrane</keyword>
<dbReference type="PaxDb" id="2850-Phatr45729"/>
<dbReference type="Proteomes" id="UP000000759">
    <property type="component" value="Chromosome 8"/>
</dbReference>
<name>B7FZK8_PHATC</name>
<feature type="transmembrane region" description="Helical" evidence="1">
    <location>
        <begin position="126"/>
        <end position="144"/>
    </location>
</feature>
<protein>
    <recommendedName>
        <fullName evidence="4">Transmembrane protein</fullName>
    </recommendedName>
</protein>
<feature type="transmembrane region" description="Helical" evidence="1">
    <location>
        <begin position="156"/>
        <end position="176"/>
    </location>
</feature>
<evidence type="ECO:0000256" key="1">
    <source>
        <dbReference type="SAM" id="Phobius"/>
    </source>
</evidence>
<accession>B7FZK8</accession>
<dbReference type="RefSeq" id="XP_002179964.1">
    <property type="nucleotide sequence ID" value="XM_002179928.1"/>
</dbReference>
<organism evidence="2 3">
    <name type="scientific">Phaeodactylum tricornutum (strain CCAP 1055/1)</name>
    <dbReference type="NCBI Taxonomy" id="556484"/>
    <lineage>
        <taxon>Eukaryota</taxon>
        <taxon>Sar</taxon>
        <taxon>Stramenopiles</taxon>
        <taxon>Ochrophyta</taxon>
        <taxon>Bacillariophyta</taxon>
        <taxon>Bacillariophyceae</taxon>
        <taxon>Bacillariophycidae</taxon>
        <taxon>Naviculales</taxon>
        <taxon>Phaeodactylaceae</taxon>
        <taxon>Phaeodactylum</taxon>
    </lineage>
</organism>
<keyword evidence="1" id="KW-0472">Membrane</keyword>
<evidence type="ECO:0000313" key="3">
    <source>
        <dbReference type="Proteomes" id="UP000000759"/>
    </source>
</evidence>
<keyword evidence="3" id="KW-1185">Reference proteome</keyword>
<feature type="transmembrane region" description="Helical" evidence="1">
    <location>
        <begin position="188"/>
        <end position="207"/>
    </location>
</feature>
<dbReference type="InParanoid" id="B7FZK8"/>
<feature type="transmembrane region" description="Helical" evidence="1">
    <location>
        <begin position="213"/>
        <end position="238"/>
    </location>
</feature>
<dbReference type="KEGG" id="pti:PHATRDRAFT_45729"/>
<dbReference type="HOGENOM" id="CLU_090175_0_0_1"/>
<reference evidence="2 3" key="1">
    <citation type="journal article" date="2008" name="Nature">
        <title>The Phaeodactylum genome reveals the evolutionary history of diatom genomes.</title>
        <authorList>
            <person name="Bowler C."/>
            <person name="Allen A.E."/>
            <person name="Badger J.H."/>
            <person name="Grimwood J."/>
            <person name="Jabbari K."/>
            <person name="Kuo A."/>
            <person name="Maheswari U."/>
            <person name="Martens C."/>
            <person name="Maumus F."/>
            <person name="Otillar R.P."/>
            <person name="Rayko E."/>
            <person name="Salamov A."/>
            <person name="Vandepoele K."/>
            <person name="Beszteri B."/>
            <person name="Gruber A."/>
            <person name="Heijde M."/>
            <person name="Katinka M."/>
            <person name="Mock T."/>
            <person name="Valentin K."/>
            <person name="Verret F."/>
            <person name="Berges J.A."/>
            <person name="Brownlee C."/>
            <person name="Cadoret J.P."/>
            <person name="Chiovitti A."/>
            <person name="Choi C.J."/>
            <person name="Coesel S."/>
            <person name="De Martino A."/>
            <person name="Detter J.C."/>
            <person name="Durkin C."/>
            <person name="Falciatore A."/>
            <person name="Fournet J."/>
            <person name="Haruta M."/>
            <person name="Huysman M.J."/>
            <person name="Jenkins B.D."/>
            <person name="Jiroutova K."/>
            <person name="Jorgensen R.E."/>
            <person name="Joubert Y."/>
            <person name="Kaplan A."/>
            <person name="Kroger N."/>
            <person name="Kroth P.G."/>
            <person name="La Roche J."/>
            <person name="Lindquist E."/>
            <person name="Lommer M."/>
            <person name="Martin-Jezequel V."/>
            <person name="Lopez P.J."/>
            <person name="Lucas S."/>
            <person name="Mangogna M."/>
            <person name="McGinnis K."/>
            <person name="Medlin L.K."/>
            <person name="Montsant A."/>
            <person name="Oudot-Le Secq M.P."/>
            <person name="Napoli C."/>
            <person name="Obornik M."/>
            <person name="Parker M.S."/>
            <person name="Petit J.L."/>
            <person name="Porcel B.M."/>
            <person name="Poulsen N."/>
            <person name="Robison M."/>
            <person name="Rychlewski L."/>
            <person name="Rynearson T.A."/>
            <person name="Schmutz J."/>
            <person name="Shapiro H."/>
            <person name="Siaut M."/>
            <person name="Stanley M."/>
            <person name="Sussman M.R."/>
            <person name="Taylor A.R."/>
            <person name="Vardi A."/>
            <person name="von Dassow P."/>
            <person name="Vyverman W."/>
            <person name="Willis A."/>
            <person name="Wyrwicz L.S."/>
            <person name="Rokhsar D.S."/>
            <person name="Weissenbach J."/>
            <person name="Armbrust E.V."/>
            <person name="Green B.R."/>
            <person name="Van de Peer Y."/>
            <person name="Grigoriev I.V."/>
        </authorList>
    </citation>
    <scope>NUCLEOTIDE SEQUENCE [LARGE SCALE GENOMIC DNA]</scope>
    <source>
        <strain evidence="2 3">CCAP 1055/1</strain>
    </source>
</reference>
<dbReference type="GeneID" id="7200881"/>
<gene>
    <name evidence="2" type="ORF">PHATRDRAFT_45729</name>
</gene>
<dbReference type="EMBL" id="CM000611">
    <property type="protein sequence ID" value="EEC48155.1"/>
    <property type="molecule type" value="Genomic_DNA"/>
</dbReference>
<keyword evidence="1" id="KW-1133">Transmembrane helix</keyword>
<sequence length="270" mass="30365">MPVWSTKSIVPVGSRSYLLRDTLTVSLSPPDFNLPTDCSDSAPIGTRMFTQSVATASTTFATMAKARPKQRHLDVDGSKSYDNVQYEDCHEEDLDEEDSNFCYVPFQTDEPEDSENRNEHCCESVAYWYVLPVLLLVQFGLAFANDPNLQSTHGGVVQWRIANYSIALFTVTHYLYRNTLQECHVYDTILGIVPDVTVNVTLAMVLWGRVDVALGVLLGVLLFMSLLVAGVSMYHLLVDVPKFSNDTRCRNDGDSKDLRERLEYHPIVIV</sequence>
<proteinExistence type="predicted"/>
<evidence type="ECO:0000313" key="2">
    <source>
        <dbReference type="EMBL" id="EEC48155.1"/>
    </source>
</evidence>
<reference evidence="3" key="2">
    <citation type="submission" date="2008-08" db="EMBL/GenBank/DDBJ databases">
        <authorList>
            <consortium name="Diatom Consortium"/>
            <person name="Grigoriev I."/>
            <person name="Grimwood J."/>
            <person name="Kuo A."/>
            <person name="Otillar R.P."/>
            <person name="Salamov A."/>
            <person name="Detter J.C."/>
            <person name="Lindquist E."/>
            <person name="Shapiro H."/>
            <person name="Lucas S."/>
            <person name="Glavina del Rio T."/>
            <person name="Pitluck S."/>
            <person name="Rokhsar D."/>
            <person name="Bowler C."/>
        </authorList>
    </citation>
    <scope>GENOME REANNOTATION</scope>
    <source>
        <strain evidence="3">CCAP 1055/1</strain>
    </source>
</reference>
<dbReference type="AlphaFoldDB" id="B7FZK8"/>
<evidence type="ECO:0008006" key="4">
    <source>
        <dbReference type="Google" id="ProtNLM"/>
    </source>
</evidence>